<name>A0A0L0T964_ALLM3</name>
<evidence type="ECO:0000313" key="2">
    <source>
        <dbReference type="EMBL" id="KNE71292.1"/>
    </source>
</evidence>
<evidence type="ECO:0000313" key="3">
    <source>
        <dbReference type="Proteomes" id="UP000054350"/>
    </source>
</evidence>
<proteinExistence type="predicted"/>
<sequence>MLAYPTPTGSPAPQSLPLQPTTAVATPTLPTFATTWPSAAAALHLPDPSAALHAFASTATAHFSSPTTPCTTPSSQLTYLAGLAALFLAPLQRAVSAVLADAEKVIGPVVTAGEVPTVNVGMADWAVPNVPAIWPHPLARVLAAEAALVWCPGVQADLSTLLAIRCALLASVCATPTSAESEVVASILCAAHGTSPLAPRVLAPALAQLTKRAVHVHDGPRMETFGGSGGVGNPLVVAIVDRDVPVVAVRRVGPHPCAAGARARRMRSRDEFEVDSMSENDEDEAVDVRERPVGWTASKRMRKEV</sequence>
<dbReference type="EMBL" id="GG745371">
    <property type="protein sequence ID" value="KNE71292.1"/>
    <property type="molecule type" value="Genomic_DNA"/>
</dbReference>
<dbReference type="VEuPathDB" id="FungiDB:AMAG_15533"/>
<reference evidence="2 3" key="1">
    <citation type="submission" date="2009-11" db="EMBL/GenBank/DDBJ databases">
        <title>Annotation of Allomyces macrogynus ATCC 38327.</title>
        <authorList>
            <consortium name="The Broad Institute Genome Sequencing Platform"/>
            <person name="Russ C."/>
            <person name="Cuomo C."/>
            <person name="Burger G."/>
            <person name="Gray M.W."/>
            <person name="Holland P.W.H."/>
            <person name="King N."/>
            <person name="Lang F.B.F."/>
            <person name="Roger A.J."/>
            <person name="Ruiz-Trillo I."/>
            <person name="Young S.K."/>
            <person name="Zeng Q."/>
            <person name="Gargeya S."/>
            <person name="Fitzgerald M."/>
            <person name="Haas B."/>
            <person name="Abouelleil A."/>
            <person name="Alvarado L."/>
            <person name="Arachchi H.M."/>
            <person name="Berlin A."/>
            <person name="Chapman S.B."/>
            <person name="Gearin G."/>
            <person name="Goldberg J."/>
            <person name="Griggs A."/>
            <person name="Gujja S."/>
            <person name="Hansen M."/>
            <person name="Heiman D."/>
            <person name="Howarth C."/>
            <person name="Larimer J."/>
            <person name="Lui A."/>
            <person name="MacDonald P.J.P."/>
            <person name="McCowen C."/>
            <person name="Montmayeur A."/>
            <person name="Murphy C."/>
            <person name="Neiman D."/>
            <person name="Pearson M."/>
            <person name="Priest M."/>
            <person name="Roberts A."/>
            <person name="Saif S."/>
            <person name="Shea T."/>
            <person name="Sisk P."/>
            <person name="Stolte C."/>
            <person name="Sykes S."/>
            <person name="Wortman J."/>
            <person name="Nusbaum C."/>
            <person name="Birren B."/>
        </authorList>
    </citation>
    <scope>NUCLEOTIDE SEQUENCE [LARGE SCALE GENOMIC DNA]</scope>
    <source>
        <strain evidence="2 3">ATCC 38327</strain>
    </source>
</reference>
<dbReference type="Proteomes" id="UP000054350">
    <property type="component" value="Unassembled WGS sequence"/>
</dbReference>
<keyword evidence="3" id="KW-1185">Reference proteome</keyword>
<reference evidence="3" key="2">
    <citation type="submission" date="2009-11" db="EMBL/GenBank/DDBJ databases">
        <title>The Genome Sequence of Allomyces macrogynus strain ATCC 38327.</title>
        <authorList>
            <consortium name="The Broad Institute Genome Sequencing Platform"/>
            <person name="Russ C."/>
            <person name="Cuomo C."/>
            <person name="Shea T."/>
            <person name="Young S.K."/>
            <person name="Zeng Q."/>
            <person name="Koehrsen M."/>
            <person name="Haas B."/>
            <person name="Borodovsky M."/>
            <person name="Guigo R."/>
            <person name="Alvarado L."/>
            <person name="Berlin A."/>
            <person name="Borenstein D."/>
            <person name="Chen Z."/>
            <person name="Engels R."/>
            <person name="Freedman E."/>
            <person name="Gellesch M."/>
            <person name="Goldberg J."/>
            <person name="Griggs A."/>
            <person name="Gujja S."/>
            <person name="Heiman D."/>
            <person name="Hepburn T."/>
            <person name="Howarth C."/>
            <person name="Jen D."/>
            <person name="Larson L."/>
            <person name="Lewis B."/>
            <person name="Mehta T."/>
            <person name="Park D."/>
            <person name="Pearson M."/>
            <person name="Roberts A."/>
            <person name="Saif S."/>
            <person name="Shenoy N."/>
            <person name="Sisk P."/>
            <person name="Stolte C."/>
            <person name="Sykes S."/>
            <person name="Walk T."/>
            <person name="White J."/>
            <person name="Yandava C."/>
            <person name="Burger G."/>
            <person name="Gray M.W."/>
            <person name="Holland P.W.H."/>
            <person name="King N."/>
            <person name="Lang F.B.F."/>
            <person name="Roger A.J."/>
            <person name="Ruiz-Trillo I."/>
            <person name="Lander E."/>
            <person name="Nusbaum C."/>
        </authorList>
    </citation>
    <scope>NUCLEOTIDE SEQUENCE [LARGE SCALE GENOMIC DNA]</scope>
    <source>
        <strain evidence="3">ATCC 38327</strain>
    </source>
</reference>
<feature type="region of interest" description="Disordered" evidence="1">
    <location>
        <begin position="268"/>
        <end position="305"/>
    </location>
</feature>
<feature type="compositionally biased region" description="Acidic residues" evidence="1">
    <location>
        <begin position="272"/>
        <end position="285"/>
    </location>
</feature>
<evidence type="ECO:0000256" key="1">
    <source>
        <dbReference type="SAM" id="MobiDB-lite"/>
    </source>
</evidence>
<dbReference type="OrthoDB" id="10491151at2759"/>
<gene>
    <name evidence="2" type="ORF">AMAG_15533</name>
</gene>
<dbReference type="AlphaFoldDB" id="A0A0L0T964"/>
<accession>A0A0L0T964</accession>
<organism evidence="2 3">
    <name type="scientific">Allomyces macrogynus (strain ATCC 38327)</name>
    <name type="common">Allomyces javanicus var. macrogynus</name>
    <dbReference type="NCBI Taxonomy" id="578462"/>
    <lineage>
        <taxon>Eukaryota</taxon>
        <taxon>Fungi</taxon>
        <taxon>Fungi incertae sedis</taxon>
        <taxon>Blastocladiomycota</taxon>
        <taxon>Blastocladiomycetes</taxon>
        <taxon>Blastocladiales</taxon>
        <taxon>Blastocladiaceae</taxon>
        <taxon>Allomyces</taxon>
    </lineage>
</organism>
<protein>
    <submittedName>
        <fullName evidence="2">Uncharacterized protein</fullName>
    </submittedName>
</protein>